<accession>A0A9P1IYC6</accession>
<evidence type="ECO:0000313" key="6">
    <source>
        <dbReference type="EMBL" id="CAI5453319.1"/>
    </source>
</evidence>
<evidence type="ECO:0000256" key="3">
    <source>
        <dbReference type="ARBA" id="ARBA00022525"/>
    </source>
</evidence>
<comment type="caution">
    <text evidence="6">The sequence shown here is derived from an EMBL/GenBank/DDBJ whole genome shotgun (WGS) entry which is preliminary data.</text>
</comment>
<feature type="chain" id="PRO_5040511824" evidence="5">
    <location>
        <begin position="20"/>
        <end position="142"/>
    </location>
</feature>
<dbReference type="GO" id="GO:0009986">
    <property type="term" value="C:cell surface"/>
    <property type="evidence" value="ECO:0007669"/>
    <property type="project" value="InterPro"/>
</dbReference>
<evidence type="ECO:0000256" key="2">
    <source>
        <dbReference type="ARBA" id="ARBA00010112"/>
    </source>
</evidence>
<keyword evidence="4 5" id="KW-0732">Signal</keyword>
<feature type="signal peptide" evidence="5">
    <location>
        <begin position="1"/>
        <end position="19"/>
    </location>
</feature>
<dbReference type="PANTHER" id="PTHR21700">
    <property type="entry name" value="TRANSTHYRETIN-LIKE FAMILY PROTEIN-RELATED"/>
    <property type="match status" value="1"/>
</dbReference>
<dbReference type="GO" id="GO:0005576">
    <property type="term" value="C:extracellular region"/>
    <property type="evidence" value="ECO:0007669"/>
    <property type="project" value="UniProtKB-SubCell"/>
</dbReference>
<dbReference type="EMBL" id="CANHGI010000005">
    <property type="protein sequence ID" value="CAI5453319.1"/>
    <property type="molecule type" value="Genomic_DNA"/>
</dbReference>
<comment type="subcellular location">
    <subcellularLocation>
        <location evidence="1">Secreted</location>
    </subcellularLocation>
</comment>
<name>A0A9P1IYC6_9PELO</name>
<dbReference type="Gene3D" id="2.60.40.3330">
    <property type="match status" value="1"/>
</dbReference>
<evidence type="ECO:0000313" key="7">
    <source>
        <dbReference type="Proteomes" id="UP001152747"/>
    </source>
</evidence>
<sequence length="142" mass="15748">MKLFLLFLALVSWPSLVSGLLGLGRLQSIAVTGKLTCNGQPAKDVKIKLYEKEKIKDIKLDEMYTDASGSFHVSGSKTEITNIDPKVNIYHRCDRTAPCYRKLGITIPDQYITSGGVPRKTYDIGTLNLGNIYYGETVDCIN</sequence>
<proteinExistence type="inferred from homology"/>
<keyword evidence="7" id="KW-1185">Reference proteome</keyword>
<keyword evidence="3" id="KW-0964">Secreted</keyword>
<dbReference type="AlphaFoldDB" id="A0A9P1IYC6"/>
<dbReference type="InterPro" id="IPR001534">
    <property type="entry name" value="Transthyretin-like"/>
</dbReference>
<evidence type="ECO:0000256" key="4">
    <source>
        <dbReference type="ARBA" id="ARBA00022729"/>
    </source>
</evidence>
<reference evidence="6" key="1">
    <citation type="submission" date="2022-11" db="EMBL/GenBank/DDBJ databases">
        <authorList>
            <person name="Kikuchi T."/>
        </authorList>
    </citation>
    <scope>NUCLEOTIDE SEQUENCE</scope>
    <source>
        <strain evidence="6">PS1010</strain>
    </source>
</reference>
<dbReference type="InterPro" id="IPR038479">
    <property type="entry name" value="Transthyretin-like_sf"/>
</dbReference>
<comment type="similarity">
    <text evidence="2">Belongs to the nematode transthyretin-like family.</text>
</comment>
<dbReference type="Proteomes" id="UP001152747">
    <property type="component" value="Unassembled WGS sequence"/>
</dbReference>
<gene>
    <name evidence="6" type="ORF">CAMP_LOCUS15956</name>
</gene>
<dbReference type="OrthoDB" id="73919at2759"/>
<protein>
    <submittedName>
        <fullName evidence="6">Uncharacterized protein</fullName>
    </submittedName>
</protein>
<organism evidence="6 7">
    <name type="scientific">Caenorhabditis angaria</name>
    <dbReference type="NCBI Taxonomy" id="860376"/>
    <lineage>
        <taxon>Eukaryota</taxon>
        <taxon>Metazoa</taxon>
        <taxon>Ecdysozoa</taxon>
        <taxon>Nematoda</taxon>
        <taxon>Chromadorea</taxon>
        <taxon>Rhabditida</taxon>
        <taxon>Rhabditina</taxon>
        <taxon>Rhabditomorpha</taxon>
        <taxon>Rhabditoidea</taxon>
        <taxon>Rhabditidae</taxon>
        <taxon>Peloderinae</taxon>
        <taxon>Caenorhabditis</taxon>
    </lineage>
</organism>
<dbReference type="Pfam" id="PF01060">
    <property type="entry name" value="TTR-52"/>
    <property type="match status" value="1"/>
</dbReference>
<evidence type="ECO:0000256" key="5">
    <source>
        <dbReference type="SAM" id="SignalP"/>
    </source>
</evidence>
<dbReference type="PANTHER" id="PTHR21700:SF24">
    <property type="entry name" value="TRANSTHYRETIN-LIKE FAMILY PROTEIN"/>
    <property type="match status" value="1"/>
</dbReference>
<evidence type="ECO:0000256" key="1">
    <source>
        <dbReference type="ARBA" id="ARBA00004613"/>
    </source>
</evidence>